<keyword evidence="3" id="KW-0539">Nucleus</keyword>
<feature type="compositionally biased region" description="Basic and acidic residues" evidence="6">
    <location>
        <begin position="692"/>
        <end position="707"/>
    </location>
</feature>
<dbReference type="Proteomes" id="UP000076408">
    <property type="component" value="Unassembled WGS sequence"/>
</dbReference>
<dbReference type="PANTHER" id="PTHR23196:SF1">
    <property type="entry name" value="PAX-INTERACTING PROTEIN 1"/>
    <property type="match status" value="1"/>
</dbReference>
<dbReference type="Pfam" id="PF16770">
    <property type="entry name" value="RTT107_BRCT_5"/>
    <property type="match status" value="1"/>
</dbReference>
<organism evidence="9 10">
    <name type="scientific">Anopheles stephensi</name>
    <name type="common">Indo-Pakistan malaria mosquito</name>
    <dbReference type="NCBI Taxonomy" id="30069"/>
    <lineage>
        <taxon>Eukaryota</taxon>
        <taxon>Metazoa</taxon>
        <taxon>Ecdysozoa</taxon>
        <taxon>Arthropoda</taxon>
        <taxon>Hexapoda</taxon>
        <taxon>Insecta</taxon>
        <taxon>Pterygota</taxon>
        <taxon>Neoptera</taxon>
        <taxon>Endopterygota</taxon>
        <taxon>Diptera</taxon>
        <taxon>Nematocera</taxon>
        <taxon>Culicoidea</taxon>
        <taxon>Culicidae</taxon>
        <taxon>Anophelinae</taxon>
        <taxon>Anopheles</taxon>
    </lineage>
</organism>
<dbReference type="EnsemblMetazoa" id="ASTEI10070-RA">
    <property type="protein sequence ID" value="ASTEI10070-PA"/>
    <property type="gene ID" value="ASTEI10070"/>
</dbReference>
<evidence type="ECO:0000256" key="5">
    <source>
        <dbReference type="ARBA" id="ARBA00030146"/>
    </source>
</evidence>
<evidence type="ECO:0000256" key="6">
    <source>
        <dbReference type="SAM" id="MobiDB-lite"/>
    </source>
</evidence>
<dbReference type="GO" id="GO:0006974">
    <property type="term" value="P:DNA damage response"/>
    <property type="evidence" value="ECO:0007669"/>
    <property type="project" value="UniProtKB-KW"/>
</dbReference>
<evidence type="ECO:0000256" key="1">
    <source>
        <dbReference type="ARBA" id="ARBA00004123"/>
    </source>
</evidence>
<feature type="region of interest" description="Disordered" evidence="6">
    <location>
        <begin position="672"/>
        <end position="712"/>
    </location>
</feature>
<dbReference type="SUPFAM" id="SSF52113">
    <property type="entry name" value="BRCT domain"/>
    <property type="match status" value="2"/>
</dbReference>
<dbReference type="VEuPathDB" id="VectorBase:ASTEI10070"/>
<evidence type="ECO:0000313" key="9">
    <source>
        <dbReference type="EnsemblMetazoa" id="ASTEI10070-PA"/>
    </source>
</evidence>
<reference evidence="10" key="1">
    <citation type="journal article" date="2014" name="Genome Biol.">
        <title>Genome analysis of a major urban malaria vector mosquito, Anopheles stephensi.</title>
        <authorList>
            <person name="Jiang X."/>
            <person name="Peery A."/>
            <person name="Hall A.B."/>
            <person name="Sharma A."/>
            <person name="Chen X.G."/>
            <person name="Waterhouse R.M."/>
            <person name="Komissarov A."/>
            <person name="Riehle M.M."/>
            <person name="Shouche Y."/>
            <person name="Sharakhova M.V."/>
            <person name="Lawson D."/>
            <person name="Pakpour N."/>
            <person name="Arensburger P."/>
            <person name="Davidson V.L."/>
            <person name="Eiglmeier K."/>
            <person name="Emrich S."/>
            <person name="George P."/>
            <person name="Kennedy R.C."/>
            <person name="Mane S.P."/>
            <person name="Maslen G."/>
            <person name="Oringanje C."/>
            <person name="Qi Y."/>
            <person name="Settlage R."/>
            <person name="Tojo M."/>
            <person name="Tubio J.M."/>
            <person name="Unger M.F."/>
            <person name="Wang B."/>
            <person name="Vernick K.D."/>
            <person name="Ribeiro J.M."/>
            <person name="James A.A."/>
            <person name="Michel K."/>
            <person name="Riehle M.A."/>
            <person name="Luckhart S."/>
            <person name="Sharakhov I.V."/>
            <person name="Tu Z."/>
        </authorList>
    </citation>
    <scope>NUCLEOTIDE SEQUENCE [LARGE SCALE GENOMIC DNA]</scope>
    <source>
        <strain evidence="10">Indian</strain>
    </source>
</reference>
<feature type="region of interest" description="Disordered" evidence="6">
    <location>
        <begin position="234"/>
        <end position="280"/>
    </location>
</feature>
<dbReference type="VEuPathDB" id="VectorBase:ASTE000538"/>
<dbReference type="InterPro" id="IPR036420">
    <property type="entry name" value="BRCT_dom_sf"/>
</dbReference>
<dbReference type="Gene3D" id="3.40.50.10190">
    <property type="entry name" value="BRCT domain"/>
    <property type="match status" value="2"/>
</dbReference>
<proteinExistence type="predicted"/>
<keyword evidence="2" id="KW-0227">DNA damage</keyword>
<feature type="compositionally biased region" description="Polar residues" evidence="6">
    <location>
        <begin position="1099"/>
        <end position="1108"/>
    </location>
</feature>
<dbReference type="STRING" id="30069.A0A182YNN4"/>
<evidence type="ECO:0000256" key="4">
    <source>
        <dbReference type="ARBA" id="ARBA00023858"/>
    </source>
</evidence>
<dbReference type="PANTHER" id="PTHR23196">
    <property type="entry name" value="PAX TRANSCRIPTION ACTIVATION DOMAIN INTERACTING PROTEIN"/>
    <property type="match status" value="1"/>
</dbReference>
<dbReference type="CDD" id="cd17744">
    <property type="entry name" value="BRCT_MDC1_rpt1"/>
    <property type="match status" value="1"/>
</dbReference>
<feature type="domain" description="BRCT" evidence="8">
    <location>
        <begin position="1110"/>
        <end position="1192"/>
    </location>
</feature>
<dbReference type="InterPro" id="IPR051579">
    <property type="entry name" value="DDR_Transcriptional_Reg"/>
</dbReference>
<feature type="compositionally biased region" description="Basic and acidic residues" evidence="6">
    <location>
        <begin position="992"/>
        <end position="1003"/>
    </location>
</feature>
<feature type="region of interest" description="Disordered" evidence="6">
    <location>
        <begin position="787"/>
        <end position="1118"/>
    </location>
</feature>
<feature type="compositionally biased region" description="Basic and acidic residues" evidence="6">
    <location>
        <begin position="927"/>
        <end position="938"/>
    </location>
</feature>
<sequence>MNRIAWGSSICPKHASLRFDTATNKLEILDLCSIEGVSVNQNPIEPLIWNEITTLSRLNLGRVPISIETDSSNRVDEPSFLHDEDSTDVIDCSLEVPCSKPKPTPILSNCDPSADALNDDDEDFFFIPETQQPEDELACPSEVYGRIGCEVQETPAQQTATEDEYFQMTADNDDNSNDAMFNNKYVEESQNLLKSLDVSCNGGVVAAPRGSILPDRSVDSISFQEHRNTTLEMSRIEWNESKKEHEQSTANEQLPRAKGGLEGRVEEADKADDRSITPELHFDDDLPVETVVKKALPVEETGGSKVDPVPAANRLTAMEEANRASVTPELRFDDQENVDDEHEISLNQEGCIKPNALTKDDETRTANVYELETQAFAEEDPYGLLTQPLQRVDKISESVLSAQQRPVEEDPYELQTQPMGVEKPAGASKPTTKSPFLMPALPAVQSKGNRTPEVDYANMPTQPFSPPEFLYQPEADGGTNGGSESPCARLTRKSPFKRQTSTATALGKGNRTPEIDYANLPTQPFTPPELLVQPADDQADRGKQSLSAPSIDDDDLLTQPLSPPKEQMDTPVLYRAATAAAFDPYNLDTQPLEERFEKKTPILKLVDLKACLVGSSIDSDVSGNNRQSLVSDEDENVYDLDRLRLLEVGAVADHEVTQFNPQINSTTRLSLVQAQQGTVEPGVEISPTSSNKENHTSKQAEREKSHDTDDDELGMAETLPIETLFPHKPKPDGRGKPFKMPLTKADTLATPKARKNEKRRSVEMTEFLTPEHPMLFLPKADVIRSVSDQMRRSGTVQPNTSQAKPKYHFNDSSSSGSGSDDENSASGRLAFKKTNVSVALEKELANVREVGKMKKQLERDLAREKHPTAKEADDGKKEAQDRVKPRDEDKRSKRAASTRTAQRKASEEVEQPKAAEPSKLATRRRASKDAERTSEPKKKSSRTTTAKEEQQEERTKRSHHSANETNRRSEARCSTERAKPSTDVPTRASTRNRRDTYKKRMLDESVDYLPDSAKKPSAVAPVSTRASRKRKEDDESTAEDRVGRHQTTAALEPKRHKSEANVKERTRRAASSSRRTSKVVGPSSDLFEERGKSSEDLTNDSVTGGNTTEESDASSVSAARSVRPRLIFTKMNPEPYRQCIARAGMLLSGGKIVDMPELATILVTDHIIRTYKFLCSVAKGIPIVGQSYLDALQRSNGTGHIDPWDHILSDPVKEKRYEFNLRETLLKAKRHKLFQDYTVFVTASTQPPPSELCLILSCAGAKISKHCSQPPKDASKLFVISDPADSASWPKYREKCPTIEIVSAEGFMLSIMQHSINFRKFRLA</sequence>
<feature type="compositionally biased region" description="Basic and acidic residues" evidence="6">
    <location>
        <begin position="234"/>
        <end position="247"/>
    </location>
</feature>
<protein>
    <recommendedName>
        <fullName evidence="4">PAX-interacting protein 1</fullName>
    </recommendedName>
    <alternativeName>
        <fullName evidence="5">PAX transactivation activation domain-interacting protein</fullName>
    </alternativeName>
</protein>
<feature type="compositionally biased region" description="Basic and acidic residues" evidence="6">
    <location>
        <begin position="259"/>
        <end position="280"/>
    </location>
</feature>
<feature type="compositionally biased region" description="Basic and acidic residues" evidence="6">
    <location>
        <begin position="904"/>
        <end position="913"/>
    </location>
</feature>
<name>A0A182YNN4_ANOST</name>
<evidence type="ECO:0000259" key="7">
    <source>
        <dbReference type="Pfam" id="PF16589"/>
    </source>
</evidence>
<reference evidence="9" key="2">
    <citation type="submission" date="2020-05" db="UniProtKB">
        <authorList>
            <consortium name="EnsemblMetazoa"/>
        </authorList>
    </citation>
    <scope>IDENTIFICATION</scope>
    <source>
        <strain evidence="9">Indian</strain>
    </source>
</reference>
<keyword evidence="10" id="KW-1185">Reference proteome</keyword>
<feature type="compositionally biased region" description="Polar residues" evidence="6">
    <location>
        <begin position="787"/>
        <end position="803"/>
    </location>
</feature>
<dbReference type="InterPro" id="IPR001357">
    <property type="entry name" value="BRCT_dom"/>
</dbReference>
<evidence type="ECO:0000256" key="2">
    <source>
        <dbReference type="ARBA" id="ARBA00022763"/>
    </source>
</evidence>
<feature type="region of interest" description="Disordered" evidence="6">
    <location>
        <begin position="401"/>
        <end position="569"/>
    </location>
</feature>
<feature type="compositionally biased region" description="Basic and acidic residues" evidence="6">
    <location>
        <begin position="1030"/>
        <end position="1043"/>
    </location>
</feature>
<evidence type="ECO:0000259" key="8">
    <source>
        <dbReference type="Pfam" id="PF16770"/>
    </source>
</evidence>
<dbReference type="CDD" id="cd18432">
    <property type="entry name" value="BRCT_PAXIP1_rpt6_like"/>
    <property type="match status" value="1"/>
</dbReference>
<evidence type="ECO:0000256" key="3">
    <source>
        <dbReference type="ARBA" id="ARBA00023242"/>
    </source>
</evidence>
<feature type="compositionally biased region" description="Basic and acidic residues" evidence="6">
    <location>
        <begin position="840"/>
        <end position="891"/>
    </location>
</feature>
<dbReference type="Pfam" id="PF16589">
    <property type="entry name" value="BRCT_2"/>
    <property type="match status" value="1"/>
</dbReference>
<feature type="domain" description="BRCT" evidence="7">
    <location>
        <begin position="1232"/>
        <end position="1305"/>
    </location>
</feature>
<accession>A0A182YNN4</accession>
<comment type="subcellular location">
    <subcellularLocation>
        <location evidence="1">Nucleus</location>
    </subcellularLocation>
</comment>
<dbReference type="OMA" id="MLSIMQH"/>
<dbReference type="VEuPathDB" id="VectorBase:ASTEI20_045834"/>
<evidence type="ECO:0000313" key="10">
    <source>
        <dbReference type="Proteomes" id="UP000076408"/>
    </source>
</evidence>
<dbReference type="GO" id="GO:0044666">
    <property type="term" value="C:MLL3/4 complex"/>
    <property type="evidence" value="ECO:0007669"/>
    <property type="project" value="TreeGrafter"/>
</dbReference>
<feature type="compositionally biased region" description="Basic and acidic residues" evidence="6">
    <location>
        <begin position="945"/>
        <end position="980"/>
    </location>
</feature>